<gene>
    <name evidence="6" type="ORF">NX801_02690</name>
</gene>
<evidence type="ECO:0000256" key="2">
    <source>
        <dbReference type="ARBA" id="ARBA00022450"/>
    </source>
</evidence>
<dbReference type="SUPFAM" id="SSF56801">
    <property type="entry name" value="Acetyl-CoA synthetase-like"/>
    <property type="match status" value="2"/>
</dbReference>
<dbReference type="InterPro" id="IPR020845">
    <property type="entry name" value="AMP-binding_CS"/>
</dbReference>
<keyword evidence="7" id="KW-1185">Reference proteome</keyword>
<evidence type="ECO:0000313" key="6">
    <source>
        <dbReference type="EMBL" id="MCS0634587.1"/>
    </source>
</evidence>
<dbReference type="InterPro" id="IPR010071">
    <property type="entry name" value="AA_adenyl_dom"/>
</dbReference>
<accession>A0ABT2CB11</accession>
<keyword evidence="3" id="KW-0597">Phosphoprotein</keyword>
<evidence type="ECO:0000256" key="3">
    <source>
        <dbReference type="ARBA" id="ARBA00022553"/>
    </source>
</evidence>
<comment type="cofactor">
    <cofactor evidence="1">
        <name>pantetheine 4'-phosphate</name>
        <dbReference type="ChEBI" id="CHEBI:47942"/>
    </cofactor>
</comment>
<dbReference type="SUPFAM" id="SSF52777">
    <property type="entry name" value="CoA-dependent acyltransferases"/>
    <property type="match status" value="4"/>
</dbReference>
<dbReference type="Gene3D" id="3.30.559.30">
    <property type="entry name" value="Nonribosomal peptide synthetase, condensation domain"/>
    <property type="match status" value="2"/>
</dbReference>
<dbReference type="InterPro" id="IPR045851">
    <property type="entry name" value="AMP-bd_C_sf"/>
</dbReference>
<dbReference type="EMBL" id="JANUGQ010000001">
    <property type="protein sequence ID" value="MCS0634587.1"/>
    <property type="molecule type" value="Genomic_DNA"/>
</dbReference>
<feature type="compositionally biased region" description="Gly residues" evidence="4">
    <location>
        <begin position="1727"/>
        <end position="1740"/>
    </location>
</feature>
<dbReference type="Gene3D" id="3.40.50.1820">
    <property type="entry name" value="alpha/beta hydrolase"/>
    <property type="match status" value="1"/>
</dbReference>
<dbReference type="Gene3D" id="3.30.559.10">
    <property type="entry name" value="Chloramphenicol acetyltransferase-like domain"/>
    <property type="match status" value="2"/>
</dbReference>
<name>A0ABT2CB11_9ACTN</name>
<dbReference type="Pfam" id="PF13193">
    <property type="entry name" value="AMP-binding_C"/>
    <property type="match status" value="2"/>
</dbReference>
<dbReference type="CDD" id="cd17646">
    <property type="entry name" value="A_NRPS_AB3403-like"/>
    <property type="match status" value="1"/>
</dbReference>
<dbReference type="Pfam" id="PF00975">
    <property type="entry name" value="Thioesterase"/>
    <property type="match status" value="1"/>
</dbReference>
<feature type="region of interest" description="Disordered" evidence="4">
    <location>
        <begin position="83"/>
        <end position="104"/>
    </location>
</feature>
<dbReference type="Gene3D" id="3.30.300.30">
    <property type="match status" value="2"/>
</dbReference>
<keyword evidence="2" id="KW-0596">Phosphopantetheine</keyword>
<dbReference type="PROSITE" id="PS00455">
    <property type="entry name" value="AMP_BINDING"/>
    <property type="match status" value="2"/>
</dbReference>
<dbReference type="RefSeq" id="WP_258785082.1">
    <property type="nucleotide sequence ID" value="NZ_JANUGQ010000001.1"/>
</dbReference>
<dbReference type="Proteomes" id="UP001431313">
    <property type="component" value="Unassembled WGS sequence"/>
</dbReference>
<dbReference type="InterPro" id="IPR020802">
    <property type="entry name" value="TesA-like"/>
</dbReference>
<sequence length="2484" mass="267081">MAARRDFPLTSYQRDIWAVEFQTPNSPQFNVVIDERTTGPVDAAALRTALGRALARHDVFRLRFGERDGVPYQWTADETTTWTTTRTTDGPAGGGAGGTAGDSGPGEAVAWVDLSGEAEPERAWEAWREESFTRPFPLLGAPLFRAAVVRESAGVLHLHLNAHHLIVDAWTLNQVSRDTWAEYARLVPGAGPAPEEASRAPSYREFAAADAAYQGSPEREAARAFHRAALDGVVPVLFPRSPERPADAAARRGHHTFTLGKDLVARIRAGGSSPFAYLTAVFATYLARVHRSEEIVLGVPFLNRVTDAERATAGQFANNLPLRVPVSEGATLRELAGLVRERTGAVRAHERLALGDVLRDLPAGTAGSRQLFDVVVSYLRYPRPAALPGAGRDTVITAPVHEQDALSVLIRAFGEENETADTADADRADHADNTDTTDTTDDAELRVELDYATDVFDADFPIEAVAGQLATLVRAGLDEPERPALELPVLTAAERAGLARAQQGPEAAYRSDATLHGLIEEQAARTPDRVAVTAADGGTLTFAELEARANRVAHALRAEGVTAGDRVAVLLERGPLTVPALLGVLKSGAAYVPVDPGYPAERIAFLLQDSRARAVLTGPGAPEPDVPAGVPVLDTERLVAEGPTDRPDPVAGPRDLAYVIYTSGSTGRPKGVMVEHHSVINRLAWMQQRYPVGDGDTLLQKTPVSFDVSVWELFWWAVEGAGLALLPVGGERDPRTLLDTVAERRVSVLHFVPSMLGPFLDLLEAEPGLVARAASLRRVFCSGEALPAARVEQFARVLGGLPDAPGLTNLYGPTEATVDVSYHDCPTVPGRPVRRVPIGAPVANTALRVLDPYGEPQPVGIPGELCVGGVQVARGYLERPELTAEKFTEDPFAPGGRLYRTGDLARLLAGGEIEYLGRIDGQVKIRGNRVELGEVQNALASLDGIRDAVVVDHHSTDRGTRLIGYYVPRVAGEEHDPVALRAELARSLPEFMIPAVFIRIPAVPLTPNGKADRRALPDPVAAAPVRREHTGPRNAAEAALAAVWSEVLGADQVGVDDDYFALGGDSILMLRVRALAERRGYRFDLSDLVRNPTVAALAPLTTAGEAGPESPDPEPFALVSGVDRARLEGHRDAWPANRLQLGLLFHSRVEPDSGVYRDVFRYSFAFAGWDPEAFTTAHRLLVARHPALRSSFDLGGHAEPLQIVDDTVEGALEIRDLRGTPAEEAERAIAAHIEERRHHRYVFEQAPLHHLRAHVLPESVELVLSFHHAILDGGSVATLMRELLQDYAHLLGEPIGAVPDAPVAMAAHHVLAERRVLESAEAREHWTGYLAGAPQLQPAGFRPHEAPGSGEQITRRVDLSGELVDAVRQFSRDHTLPVKSVLFTAHLLTLRMFSGQDDLVTGLVTHGRPEREGAERAAGLFLNTMPVRVTGTPESWLGAVREAFRQEQESHPYRRYPLSAIQEDLGHGVLDTAFNYIHFRQLAEVFALPGITSLDFRTWEETNFALLVNAVTEPDGDGIWLRMDYQGRLFTEDQAELYGRAFTGILERVVQHAAEPVDFGFLAAPLGPVPAARPAPDVVRAFEERAARTPGAVALVHGDRRWSYAELADAADRAARRLAGLGAGPGARVGIAMERSPETIAVLLGVLKAGAATVPLDTAYPRERIAAMLAQAAPVAVVTHATDETDAAHTAQRLGGADGAPVVPAAALLDEGPGTGAAGSVTTGAPGATGTGATGSGAAEGGLPAALDPESVAYLLFTSGSTGAPKGVEMPHRALANLVAWQNGEPSGVVGGVTVQYAPTSFDVSFQEIFSTLCGGGTLLLLSEEQRRDLPALLRLLDRERVERLYLPYVALQQLAETAQALGTVPGSLKAILSSGEQLRITDEIRALCAALPGVILENQYGPTESHVVTRHTMTGDPAAFPPLPPIGVPVDGAEVLVLDSRMRPVPPGVTGELHLGGACLALGYAGRPDLTDERFVARPGGAPGERLYRTGDLGYVLPDGSVVCTGRSDSQVKVRGYRVEPAEVELAITRFAADHPGLAEAAVVARRRDGNDSFLAAFLVGDPDRTELPQLVKQLRSVLPDYLVPSHFQWVDALPLTPSGKRDDRSLRELPLTATTGSGETTAPRDAYEKALTEILRELLGVPGLGVHDNIFELGATSLTAMRLVVLIEQRYGTAVPLSEFVAAPTVAELAARLRGGGAVAGFDPLVPIRTGGTERPLFFVHPMGGNVLCYVRFAAHLPDDRPFYALQAAGVDAGTEPLRSVEEIAASYVARIREVQPEGPYLIGGWSFGGFVSFEMARQLRAQGQEVRRLVLLDTTALNPGRRLRTSDDALLSWFFWELLWLRRGGDSPEEVIPAELTTLEEKFDFIAQLAVDEGVLPAGATGAVVHRLFQVYEANWRAAFAYRPEVVDQDLVLIHATEPLPEVLDTMHTAIQSMHRDPTNGWRERTSGELTVIDVPGDHLTIMEEPHIAHVVEVVAGLIAE</sequence>
<feature type="region of interest" description="Disordered" evidence="4">
    <location>
        <begin position="1711"/>
        <end position="1741"/>
    </location>
</feature>
<feature type="domain" description="Carrier" evidence="5">
    <location>
        <begin position="1031"/>
        <end position="1105"/>
    </location>
</feature>
<dbReference type="Pfam" id="PF00501">
    <property type="entry name" value="AMP-binding"/>
    <property type="match status" value="2"/>
</dbReference>
<dbReference type="PROSITE" id="PS50075">
    <property type="entry name" value="CARRIER"/>
    <property type="match status" value="2"/>
</dbReference>
<dbReference type="PROSITE" id="PS00012">
    <property type="entry name" value="PHOSPHOPANTETHEINE"/>
    <property type="match status" value="1"/>
</dbReference>
<dbReference type="NCBIfam" id="NF003417">
    <property type="entry name" value="PRK04813.1"/>
    <property type="match status" value="3"/>
</dbReference>
<proteinExistence type="predicted"/>
<dbReference type="Pfam" id="PF00668">
    <property type="entry name" value="Condensation"/>
    <property type="match status" value="3"/>
</dbReference>
<feature type="compositionally biased region" description="Low complexity" evidence="4">
    <location>
        <begin position="1711"/>
        <end position="1726"/>
    </location>
</feature>
<dbReference type="InterPro" id="IPR025110">
    <property type="entry name" value="AMP-bd_C"/>
</dbReference>
<feature type="region of interest" description="Disordered" evidence="4">
    <location>
        <begin position="418"/>
        <end position="440"/>
    </location>
</feature>
<dbReference type="SMART" id="SM00823">
    <property type="entry name" value="PKS_PP"/>
    <property type="match status" value="2"/>
</dbReference>
<dbReference type="InterPro" id="IPR009081">
    <property type="entry name" value="PP-bd_ACP"/>
</dbReference>
<evidence type="ECO:0000313" key="7">
    <source>
        <dbReference type="Proteomes" id="UP001431313"/>
    </source>
</evidence>
<feature type="compositionally biased region" description="Gly residues" evidence="4">
    <location>
        <begin position="91"/>
        <end position="104"/>
    </location>
</feature>
<feature type="region of interest" description="Disordered" evidence="4">
    <location>
        <begin position="2103"/>
        <end position="2125"/>
    </location>
</feature>
<dbReference type="InterPro" id="IPR001242">
    <property type="entry name" value="Condensation_dom"/>
</dbReference>
<dbReference type="SUPFAM" id="SSF47336">
    <property type="entry name" value="ACP-like"/>
    <property type="match status" value="2"/>
</dbReference>
<dbReference type="Gene3D" id="3.40.50.980">
    <property type="match status" value="4"/>
</dbReference>
<dbReference type="NCBIfam" id="TIGR01733">
    <property type="entry name" value="AA-adenyl-dom"/>
    <property type="match status" value="2"/>
</dbReference>
<evidence type="ECO:0000259" key="5">
    <source>
        <dbReference type="PROSITE" id="PS50075"/>
    </source>
</evidence>
<dbReference type="Gene3D" id="2.30.38.10">
    <property type="entry name" value="Luciferase, Domain 3"/>
    <property type="match status" value="2"/>
</dbReference>
<dbReference type="InterPro" id="IPR006162">
    <property type="entry name" value="Ppantetheine_attach_site"/>
</dbReference>
<dbReference type="Gene3D" id="1.10.1200.10">
    <property type="entry name" value="ACP-like"/>
    <property type="match status" value="2"/>
</dbReference>
<evidence type="ECO:0000256" key="4">
    <source>
        <dbReference type="SAM" id="MobiDB-lite"/>
    </source>
</evidence>
<dbReference type="PANTHER" id="PTHR45527">
    <property type="entry name" value="NONRIBOSOMAL PEPTIDE SYNTHETASE"/>
    <property type="match status" value="1"/>
</dbReference>
<protein>
    <submittedName>
        <fullName evidence="6">Amino acid adenylation domain-containing protein</fullName>
    </submittedName>
</protein>
<organism evidence="6 7">
    <name type="scientific">Streptomyces pyxinae</name>
    <dbReference type="NCBI Taxonomy" id="2970734"/>
    <lineage>
        <taxon>Bacteria</taxon>
        <taxon>Bacillati</taxon>
        <taxon>Actinomycetota</taxon>
        <taxon>Actinomycetes</taxon>
        <taxon>Kitasatosporales</taxon>
        <taxon>Streptomycetaceae</taxon>
        <taxon>Streptomyces</taxon>
    </lineage>
</organism>
<evidence type="ECO:0000256" key="1">
    <source>
        <dbReference type="ARBA" id="ARBA00001957"/>
    </source>
</evidence>
<dbReference type="InterPro" id="IPR036736">
    <property type="entry name" value="ACP-like_sf"/>
</dbReference>
<dbReference type="InterPro" id="IPR029058">
    <property type="entry name" value="AB_hydrolase_fold"/>
</dbReference>
<dbReference type="SUPFAM" id="SSF53474">
    <property type="entry name" value="alpha/beta-Hydrolases"/>
    <property type="match status" value="1"/>
</dbReference>
<reference evidence="6" key="1">
    <citation type="submission" date="2022-08" db="EMBL/GenBank/DDBJ databases">
        <authorList>
            <person name="Somphong A."/>
            <person name="Phongsopitanun W."/>
        </authorList>
    </citation>
    <scope>NUCLEOTIDE SEQUENCE</scope>
    <source>
        <strain evidence="6">LP05-1</strain>
    </source>
</reference>
<feature type="compositionally biased region" description="Basic and acidic residues" evidence="4">
    <location>
        <begin position="424"/>
        <end position="433"/>
    </location>
</feature>
<dbReference type="InterPro" id="IPR001031">
    <property type="entry name" value="Thioesterase"/>
</dbReference>
<dbReference type="Pfam" id="PF00550">
    <property type="entry name" value="PP-binding"/>
    <property type="match status" value="2"/>
</dbReference>
<feature type="domain" description="Carrier" evidence="5">
    <location>
        <begin position="2124"/>
        <end position="2199"/>
    </location>
</feature>
<dbReference type="InterPro" id="IPR020806">
    <property type="entry name" value="PKS_PP-bd"/>
</dbReference>
<dbReference type="InterPro" id="IPR000873">
    <property type="entry name" value="AMP-dep_synth/lig_dom"/>
</dbReference>
<dbReference type="PANTHER" id="PTHR45527:SF14">
    <property type="entry name" value="PLIPASTATIN SYNTHASE SUBUNIT B"/>
    <property type="match status" value="1"/>
</dbReference>
<comment type="caution">
    <text evidence="6">The sequence shown here is derived from an EMBL/GenBank/DDBJ whole genome shotgun (WGS) entry which is preliminary data.</text>
</comment>
<dbReference type="SMART" id="SM00824">
    <property type="entry name" value="PKS_TE"/>
    <property type="match status" value="1"/>
</dbReference>
<dbReference type="InterPro" id="IPR023213">
    <property type="entry name" value="CAT-like_dom_sf"/>
</dbReference>